<sequence>MNNDFNYIEVSKQDIDYASIVEKLDINSLERYSREKQNENPDFSEDELNNLLKAEVIIRGIELNIINADGELINASPDISPFSYGDLTIIKDKLGPNEKKVFNESLVKGIAVLSAAKFAMNHYQKYYSGGEDDNADAFRHSLWMAVSSAGVAGSDFSRRFGIAHENDFPSPNYTALARSMDLNNNDVGISYGPKLAQFAGNADLFDRMALQMINEAVKKGEMKRFRGTDIGVKTSLVNTNSTGANK</sequence>
<dbReference type="RefSeq" id="WP_317944440.1">
    <property type="nucleotide sequence ID" value="NZ_JAUBDI010000010.1"/>
</dbReference>
<evidence type="ECO:0000259" key="1">
    <source>
        <dbReference type="Pfam" id="PF22322"/>
    </source>
</evidence>
<dbReference type="InterPro" id="IPR054246">
    <property type="entry name" value="DUF6973"/>
</dbReference>
<feature type="domain" description="DUF6973" evidence="1">
    <location>
        <begin position="100"/>
        <end position="214"/>
    </location>
</feature>
<reference evidence="2 3" key="1">
    <citation type="submission" date="2023-06" db="EMBL/GenBank/DDBJ databases">
        <title>Sporosarcina sp. nov., isolated from Korean traditional fermented seafood 'Jeotgal'.</title>
        <authorList>
            <person name="Yang A.I."/>
            <person name="Shin N.-R."/>
        </authorList>
    </citation>
    <scope>NUCLEOTIDE SEQUENCE [LARGE SCALE GENOMIC DNA]</scope>
    <source>
        <strain evidence="2 3">KCTC13119</strain>
    </source>
</reference>
<gene>
    <name evidence="2" type="ORF">QT711_11630</name>
</gene>
<protein>
    <recommendedName>
        <fullName evidence="1">DUF6973 domain-containing protein</fullName>
    </recommendedName>
</protein>
<dbReference type="Pfam" id="PF22322">
    <property type="entry name" value="DUF6973"/>
    <property type="match status" value="1"/>
</dbReference>
<proteinExistence type="predicted"/>
<accession>A0ABU4GA31</accession>
<dbReference type="Proteomes" id="UP001282284">
    <property type="component" value="Unassembled WGS sequence"/>
</dbReference>
<evidence type="ECO:0000313" key="3">
    <source>
        <dbReference type="Proteomes" id="UP001282284"/>
    </source>
</evidence>
<comment type="caution">
    <text evidence="2">The sequence shown here is derived from an EMBL/GenBank/DDBJ whole genome shotgun (WGS) entry which is preliminary data.</text>
</comment>
<keyword evidence="3" id="KW-1185">Reference proteome</keyword>
<name>A0ABU4GA31_9BACL</name>
<organism evidence="2 3">
    <name type="scientific">Sporosarcina saromensis</name>
    <dbReference type="NCBI Taxonomy" id="359365"/>
    <lineage>
        <taxon>Bacteria</taxon>
        <taxon>Bacillati</taxon>
        <taxon>Bacillota</taxon>
        <taxon>Bacilli</taxon>
        <taxon>Bacillales</taxon>
        <taxon>Caryophanaceae</taxon>
        <taxon>Sporosarcina</taxon>
    </lineage>
</organism>
<evidence type="ECO:0000313" key="2">
    <source>
        <dbReference type="EMBL" id="MDW0113839.1"/>
    </source>
</evidence>
<dbReference type="EMBL" id="JAUBDI010000010">
    <property type="protein sequence ID" value="MDW0113839.1"/>
    <property type="molecule type" value="Genomic_DNA"/>
</dbReference>